<dbReference type="EMBL" id="CACRXK020000261">
    <property type="protein sequence ID" value="CAB3980135.1"/>
    <property type="molecule type" value="Genomic_DNA"/>
</dbReference>
<dbReference type="SUPFAM" id="SSF81321">
    <property type="entry name" value="Family A G protein-coupled receptor-like"/>
    <property type="match status" value="1"/>
</dbReference>
<dbReference type="InterPro" id="IPR000276">
    <property type="entry name" value="GPCR_Rhodpsn"/>
</dbReference>
<comment type="caution">
    <text evidence="10">The sequence shown here is derived from an EMBL/GenBank/DDBJ whole genome shotgun (WGS) entry which is preliminary data.</text>
</comment>
<evidence type="ECO:0000256" key="4">
    <source>
        <dbReference type="ARBA" id="ARBA00022989"/>
    </source>
</evidence>
<dbReference type="Proteomes" id="UP001152795">
    <property type="component" value="Unassembled WGS sequence"/>
</dbReference>
<comment type="subcellular location">
    <subcellularLocation>
        <location evidence="1">Cell membrane</location>
        <topology evidence="1">Multi-pass membrane protein</topology>
    </subcellularLocation>
</comment>
<dbReference type="PRINTS" id="PR00237">
    <property type="entry name" value="GPCRRHODOPSN"/>
</dbReference>
<dbReference type="GO" id="GO:0004930">
    <property type="term" value="F:G protein-coupled receptor activity"/>
    <property type="evidence" value="ECO:0007669"/>
    <property type="project" value="UniProtKB-KW"/>
</dbReference>
<dbReference type="Gene3D" id="1.20.1070.10">
    <property type="entry name" value="Rhodopsin 7-helix transmembrane proteins"/>
    <property type="match status" value="1"/>
</dbReference>
<dbReference type="Pfam" id="PF00001">
    <property type="entry name" value="7tm_1"/>
    <property type="match status" value="1"/>
</dbReference>
<protein>
    <submittedName>
        <fullName evidence="10">Adenosine receptor A2a-like</fullName>
    </submittedName>
</protein>
<keyword evidence="6" id="KW-0472">Membrane</keyword>
<name>A0A6S7FK76_PARCT</name>
<keyword evidence="5" id="KW-0297">G-protein coupled receptor</keyword>
<dbReference type="AlphaFoldDB" id="A0A6S7FK76"/>
<evidence type="ECO:0000256" key="1">
    <source>
        <dbReference type="ARBA" id="ARBA00004651"/>
    </source>
</evidence>
<evidence type="ECO:0000256" key="6">
    <source>
        <dbReference type="ARBA" id="ARBA00023136"/>
    </source>
</evidence>
<keyword evidence="4" id="KW-1133">Transmembrane helix</keyword>
<evidence type="ECO:0000256" key="9">
    <source>
        <dbReference type="ARBA" id="ARBA00023224"/>
    </source>
</evidence>
<keyword evidence="2" id="KW-1003">Cell membrane</keyword>
<dbReference type="PANTHER" id="PTHR24246">
    <property type="entry name" value="OLFACTORY RECEPTOR AND ADENOSINE RECEPTOR"/>
    <property type="match status" value="1"/>
</dbReference>
<keyword evidence="8" id="KW-0325">Glycoprotein</keyword>
<dbReference type="PANTHER" id="PTHR24246:SF27">
    <property type="entry name" value="ADENOSINE RECEPTOR, ISOFORM A"/>
    <property type="match status" value="1"/>
</dbReference>
<evidence type="ECO:0000256" key="7">
    <source>
        <dbReference type="ARBA" id="ARBA00023170"/>
    </source>
</evidence>
<proteinExistence type="predicted"/>
<sequence>MSVAECTNSSAPFELSIASASISAVLLVITVPTNLLVCLAILVDPNRELRTQFNCFTFNLGLADLLVGCVAEPVSIYAHITEAFASEHSHEVSQVILKMFHIPYFISAMASVLSIAALACERNLAINSPLRYRKYFNVKLTLVFSTFIWVIAIIFGLLNLLFDYIFESFIFINSGVLFTGAIVCFVYGRIRSSLRKTSKQWTKNGTQRNRDIVTQLKLTKTFALMIGTLMLCYLPACSMVYFINLCTNCNCNLVQWFRDAVFWLVLLNSAINPYVYAVRSSVFRHAINKIVKCRCQHPKKPRTFPSIRYSKVRRGTYGALGTDGDLVSCQVEHA</sequence>
<keyword evidence="7 10" id="KW-0675">Receptor</keyword>
<gene>
    <name evidence="10" type="ORF">PACLA_8A012964</name>
</gene>
<keyword evidence="9" id="KW-0807">Transducer</keyword>
<evidence type="ECO:0000313" key="10">
    <source>
        <dbReference type="EMBL" id="CAB3980135.1"/>
    </source>
</evidence>
<dbReference type="OrthoDB" id="5976507at2759"/>
<reference evidence="10" key="1">
    <citation type="submission" date="2020-04" db="EMBL/GenBank/DDBJ databases">
        <authorList>
            <person name="Alioto T."/>
            <person name="Alioto T."/>
            <person name="Gomez Garrido J."/>
        </authorList>
    </citation>
    <scope>NUCLEOTIDE SEQUENCE</scope>
    <source>
        <strain evidence="10">A484AB</strain>
    </source>
</reference>
<evidence type="ECO:0000256" key="8">
    <source>
        <dbReference type="ARBA" id="ARBA00023180"/>
    </source>
</evidence>
<keyword evidence="11" id="KW-1185">Reference proteome</keyword>
<dbReference type="GO" id="GO:0005886">
    <property type="term" value="C:plasma membrane"/>
    <property type="evidence" value="ECO:0007669"/>
    <property type="project" value="UniProtKB-SubCell"/>
</dbReference>
<dbReference type="InterPro" id="IPR017452">
    <property type="entry name" value="GPCR_Rhodpsn_7TM"/>
</dbReference>
<dbReference type="PROSITE" id="PS50262">
    <property type="entry name" value="G_PROTEIN_RECEP_F1_2"/>
    <property type="match status" value="1"/>
</dbReference>
<keyword evidence="3" id="KW-0812">Transmembrane</keyword>
<evidence type="ECO:0000256" key="2">
    <source>
        <dbReference type="ARBA" id="ARBA00022475"/>
    </source>
</evidence>
<evidence type="ECO:0000256" key="3">
    <source>
        <dbReference type="ARBA" id="ARBA00022692"/>
    </source>
</evidence>
<evidence type="ECO:0000256" key="5">
    <source>
        <dbReference type="ARBA" id="ARBA00023040"/>
    </source>
</evidence>
<dbReference type="CDD" id="cd00637">
    <property type="entry name" value="7tm_classA_rhodopsin-like"/>
    <property type="match status" value="1"/>
</dbReference>
<evidence type="ECO:0000313" key="11">
    <source>
        <dbReference type="Proteomes" id="UP001152795"/>
    </source>
</evidence>
<organism evidence="10 11">
    <name type="scientific">Paramuricea clavata</name>
    <name type="common">Red gorgonian</name>
    <name type="synonym">Violescent sea-whip</name>
    <dbReference type="NCBI Taxonomy" id="317549"/>
    <lineage>
        <taxon>Eukaryota</taxon>
        <taxon>Metazoa</taxon>
        <taxon>Cnidaria</taxon>
        <taxon>Anthozoa</taxon>
        <taxon>Octocorallia</taxon>
        <taxon>Malacalcyonacea</taxon>
        <taxon>Plexauridae</taxon>
        <taxon>Paramuricea</taxon>
    </lineage>
</organism>
<accession>A0A6S7FK76</accession>